<feature type="compositionally biased region" description="Polar residues" evidence="1">
    <location>
        <begin position="21"/>
        <end position="33"/>
    </location>
</feature>
<gene>
    <name evidence="2" type="ORF">ACFOW6_14305</name>
</gene>
<comment type="caution">
    <text evidence="2">The sequence shown here is derived from an EMBL/GenBank/DDBJ whole genome shotgun (WGS) entry which is preliminary data.</text>
</comment>
<name>A0ABV8UQ91_9PROT</name>
<accession>A0ABV8UQ91</accession>
<proteinExistence type="predicted"/>
<dbReference type="Proteomes" id="UP001595799">
    <property type="component" value="Unassembled WGS sequence"/>
</dbReference>
<feature type="compositionally biased region" description="Basic residues" evidence="1">
    <location>
        <begin position="62"/>
        <end position="72"/>
    </location>
</feature>
<feature type="compositionally biased region" description="Basic and acidic residues" evidence="1">
    <location>
        <begin position="7"/>
        <end position="19"/>
    </location>
</feature>
<sequence>MKAARRAATDPRVRGKAKEVYQTQVQPKLTETSQELRKDWQEQASQTKPSENPMRFAGRMTGRMKKRLRGDE</sequence>
<evidence type="ECO:0000313" key="3">
    <source>
        <dbReference type="Proteomes" id="UP001595799"/>
    </source>
</evidence>
<evidence type="ECO:0000313" key="2">
    <source>
        <dbReference type="EMBL" id="MFC4352720.1"/>
    </source>
</evidence>
<keyword evidence="3" id="KW-1185">Reference proteome</keyword>
<reference evidence="3" key="1">
    <citation type="journal article" date="2019" name="Int. J. Syst. Evol. Microbiol.">
        <title>The Global Catalogue of Microorganisms (GCM) 10K type strain sequencing project: providing services to taxonomists for standard genome sequencing and annotation.</title>
        <authorList>
            <consortium name="The Broad Institute Genomics Platform"/>
            <consortium name="The Broad Institute Genome Sequencing Center for Infectious Disease"/>
            <person name="Wu L."/>
            <person name="Ma J."/>
        </authorList>
    </citation>
    <scope>NUCLEOTIDE SEQUENCE [LARGE SCALE GENOMIC DNA]</scope>
    <source>
        <strain evidence="3">CECT 8472</strain>
    </source>
</reference>
<evidence type="ECO:0000256" key="1">
    <source>
        <dbReference type="SAM" id="MobiDB-lite"/>
    </source>
</evidence>
<protein>
    <submittedName>
        <fullName evidence="2">Uncharacterized protein</fullName>
    </submittedName>
</protein>
<feature type="region of interest" description="Disordered" evidence="1">
    <location>
        <begin position="1"/>
        <end position="72"/>
    </location>
</feature>
<organism evidence="2 3">
    <name type="scientific">Fodinicurvata halophila</name>
    <dbReference type="NCBI Taxonomy" id="1419723"/>
    <lineage>
        <taxon>Bacteria</taxon>
        <taxon>Pseudomonadati</taxon>
        <taxon>Pseudomonadota</taxon>
        <taxon>Alphaproteobacteria</taxon>
        <taxon>Rhodospirillales</taxon>
        <taxon>Rhodovibrionaceae</taxon>
        <taxon>Fodinicurvata</taxon>
    </lineage>
</organism>
<dbReference type="RefSeq" id="WP_382423078.1">
    <property type="nucleotide sequence ID" value="NZ_JBHSCW010000008.1"/>
</dbReference>
<dbReference type="EMBL" id="JBHSCW010000008">
    <property type="protein sequence ID" value="MFC4352720.1"/>
    <property type="molecule type" value="Genomic_DNA"/>
</dbReference>